<dbReference type="EC" id="3.1.3.48" evidence="2"/>
<evidence type="ECO:0000259" key="4">
    <source>
        <dbReference type="PROSITE" id="PS50055"/>
    </source>
</evidence>
<name>A0A1X0SGE8_RHIZD</name>
<evidence type="ECO:0000256" key="3">
    <source>
        <dbReference type="SAM" id="MobiDB-lite"/>
    </source>
</evidence>
<dbReference type="PROSITE" id="PS50206">
    <property type="entry name" value="RHODANESE_3"/>
    <property type="match status" value="1"/>
</dbReference>
<feature type="domain" description="Tyrosine-protein phosphatase" evidence="4">
    <location>
        <begin position="306"/>
        <end position="648"/>
    </location>
</feature>
<dbReference type="PANTHER" id="PTHR19134:SF561">
    <property type="entry name" value="PROTEIN TYROSINE PHOSPHATASE 36E, ISOFORM A"/>
    <property type="match status" value="1"/>
</dbReference>
<dbReference type="SUPFAM" id="SSF52799">
    <property type="entry name" value="(Phosphotyrosine protein) phosphatases II"/>
    <property type="match status" value="1"/>
</dbReference>
<dbReference type="Gene3D" id="3.40.250.10">
    <property type="entry name" value="Rhodanese-like domain"/>
    <property type="match status" value="1"/>
</dbReference>
<dbReference type="Gene3D" id="3.90.190.10">
    <property type="entry name" value="Protein tyrosine phosphatase superfamily"/>
    <property type="match status" value="1"/>
</dbReference>
<feature type="domain" description="Rhodanese" evidence="6">
    <location>
        <begin position="87"/>
        <end position="201"/>
    </location>
</feature>
<dbReference type="Pfam" id="PF00102">
    <property type="entry name" value="Y_phosphatase"/>
    <property type="match status" value="1"/>
</dbReference>
<dbReference type="PANTHER" id="PTHR19134">
    <property type="entry name" value="RECEPTOR-TYPE TYROSINE-PROTEIN PHOSPHATASE"/>
    <property type="match status" value="1"/>
</dbReference>
<feature type="domain" description="Tyrosine specific protein phosphatases" evidence="5">
    <location>
        <begin position="555"/>
        <end position="639"/>
    </location>
</feature>
<feature type="region of interest" description="Disordered" evidence="3">
    <location>
        <begin position="203"/>
        <end position="223"/>
    </location>
</feature>
<dbReference type="CDD" id="cd00047">
    <property type="entry name" value="PTPc"/>
    <property type="match status" value="1"/>
</dbReference>
<comment type="similarity">
    <text evidence="1">Belongs to the protein-tyrosine phosphatase family. Non-receptor class subfamily.</text>
</comment>
<dbReference type="InterPro" id="IPR029021">
    <property type="entry name" value="Prot-tyrosine_phosphatase-like"/>
</dbReference>
<protein>
    <recommendedName>
        <fullName evidence="2">protein-tyrosine-phosphatase</fullName>
        <ecNumber evidence="2">3.1.3.48</ecNumber>
    </recommendedName>
</protein>
<dbReference type="InterPro" id="IPR036873">
    <property type="entry name" value="Rhodanese-like_dom_sf"/>
</dbReference>
<accession>A0A1X0SGE8</accession>
<sequence length="698" mass="80083">MSLTCQSPTQHWSSENELIISCSTNSDNDSISHKHCPPQEFMNALYAKRHHLNPTTGHHYHHQQHKDVLKPISSHELNRLLNTTIPLIIDVRAITHFSTHHIKSAINLTMPSILLKRASYTLDKVAQSLASDTDADHFRQWPSTSHIIFYDHASVSTIDSGNSATVILLAHKFKNANYQGQLSYLKDGFSQFQRLYPDQCKQNQAINNNNNNNSNNNNNNKPTAETPFFVNIRQNIELSQGQVQERFTIRIPYGKKLDHGVIHLSASPTHHPRYGLGGSSVDTQGNFELPIWLKRIMDEDNGPKRLAEAYEQLERTEQKRLSFVLKYHSAHKSTEFPLSIASAIEKGTLNRYDNIWPYGAHISLEYSRVKLLDKKDDYINASYIQYAVRKNDALLRSVTPLSTIDQDLIQSGIISQNALETVRNPDVLDKNRKYIATQGPLPTTFNDFWKMIWDESSYVIVMLTNEEELNKIKCHRYWPSTVGVSQNYGPITVTMISEQAQPVMNMNDKRERSEEDLIIIRKFHLKHRSSLLQDRTITHLQYTGWSDFGVPDHPIGLLQLIHTADEAYKIEHQETGPMTVHCSAGCGRTGTFCVVDTIIQRLWHERDVYTNTMTDKVRETVSRFREQRMSIVQTQRQYVFCYEAILWWLLGYGHLPTTPNSPRGSFYLDEDGALADREDNDDDDVNSVNGIVYTFKGL</sequence>
<dbReference type="PROSITE" id="PS50055">
    <property type="entry name" value="TYR_PHOSPHATASE_PTP"/>
    <property type="match status" value="1"/>
</dbReference>
<dbReference type="PROSITE" id="PS50056">
    <property type="entry name" value="TYR_PHOSPHATASE_2"/>
    <property type="match status" value="1"/>
</dbReference>
<evidence type="ECO:0000313" key="8">
    <source>
        <dbReference type="Proteomes" id="UP000242381"/>
    </source>
</evidence>
<dbReference type="SMART" id="SM00404">
    <property type="entry name" value="PTPc_motif"/>
    <property type="match status" value="1"/>
</dbReference>
<dbReference type="SMART" id="SM00450">
    <property type="entry name" value="RHOD"/>
    <property type="match status" value="1"/>
</dbReference>
<dbReference type="PRINTS" id="PR00700">
    <property type="entry name" value="PRTYPHPHTASE"/>
</dbReference>
<evidence type="ECO:0000259" key="5">
    <source>
        <dbReference type="PROSITE" id="PS50056"/>
    </source>
</evidence>
<gene>
    <name evidence="7" type="ORF">BCV71DRAFT_252289</name>
</gene>
<evidence type="ECO:0000256" key="1">
    <source>
        <dbReference type="ARBA" id="ARBA00009649"/>
    </source>
</evidence>
<dbReference type="InterPro" id="IPR000242">
    <property type="entry name" value="PTP_cat"/>
</dbReference>
<evidence type="ECO:0000256" key="2">
    <source>
        <dbReference type="ARBA" id="ARBA00013064"/>
    </source>
</evidence>
<dbReference type="InterPro" id="IPR003595">
    <property type="entry name" value="Tyr_Pase_cat"/>
</dbReference>
<dbReference type="InterPro" id="IPR001763">
    <property type="entry name" value="Rhodanese-like_dom"/>
</dbReference>
<evidence type="ECO:0000313" key="7">
    <source>
        <dbReference type="EMBL" id="ORE23370.1"/>
    </source>
</evidence>
<dbReference type="VEuPathDB" id="FungiDB:BCV72DRAFT_313911"/>
<dbReference type="InterPro" id="IPR016130">
    <property type="entry name" value="Tyr_Pase_AS"/>
</dbReference>
<proteinExistence type="inferred from homology"/>
<dbReference type="SUPFAM" id="SSF52821">
    <property type="entry name" value="Rhodanese/Cell cycle control phosphatase"/>
    <property type="match status" value="1"/>
</dbReference>
<dbReference type="InterPro" id="IPR050348">
    <property type="entry name" value="Protein-Tyr_Phosphatase"/>
</dbReference>
<feature type="compositionally biased region" description="Low complexity" evidence="3">
    <location>
        <begin position="207"/>
        <end position="220"/>
    </location>
</feature>
<dbReference type="OMA" id="KDWPDLG"/>
<dbReference type="Pfam" id="PF00581">
    <property type="entry name" value="Rhodanese"/>
    <property type="match status" value="1"/>
</dbReference>
<dbReference type="Proteomes" id="UP000242381">
    <property type="component" value="Unassembled WGS sequence"/>
</dbReference>
<dbReference type="CDD" id="cd01446">
    <property type="entry name" value="DSP_MapKP"/>
    <property type="match status" value="1"/>
</dbReference>
<evidence type="ECO:0000259" key="6">
    <source>
        <dbReference type="PROSITE" id="PS50206"/>
    </source>
</evidence>
<dbReference type="GO" id="GO:0004725">
    <property type="term" value="F:protein tyrosine phosphatase activity"/>
    <property type="evidence" value="ECO:0007669"/>
    <property type="project" value="UniProtKB-EC"/>
</dbReference>
<organism evidence="7 8">
    <name type="scientific">Rhizopus microsporus</name>
    <dbReference type="NCBI Taxonomy" id="58291"/>
    <lineage>
        <taxon>Eukaryota</taxon>
        <taxon>Fungi</taxon>
        <taxon>Fungi incertae sedis</taxon>
        <taxon>Mucoromycota</taxon>
        <taxon>Mucoromycotina</taxon>
        <taxon>Mucoromycetes</taxon>
        <taxon>Mucorales</taxon>
        <taxon>Mucorineae</taxon>
        <taxon>Rhizopodaceae</taxon>
        <taxon>Rhizopus</taxon>
    </lineage>
</organism>
<dbReference type="SMART" id="SM00194">
    <property type="entry name" value="PTPc"/>
    <property type="match status" value="1"/>
</dbReference>
<dbReference type="PROSITE" id="PS00383">
    <property type="entry name" value="TYR_PHOSPHATASE_1"/>
    <property type="match status" value="1"/>
</dbReference>
<reference evidence="7 8" key="1">
    <citation type="journal article" date="2016" name="Proc. Natl. Acad. Sci. U.S.A.">
        <title>Lipid metabolic changes in an early divergent fungus govern the establishment of a mutualistic symbiosis with endobacteria.</title>
        <authorList>
            <person name="Lastovetsky O.A."/>
            <person name="Gaspar M.L."/>
            <person name="Mondo S.J."/>
            <person name="LaButti K.M."/>
            <person name="Sandor L."/>
            <person name="Grigoriev I.V."/>
            <person name="Henry S.A."/>
            <person name="Pawlowska T.E."/>
        </authorList>
    </citation>
    <scope>NUCLEOTIDE SEQUENCE [LARGE SCALE GENOMIC DNA]</scope>
    <source>
        <strain evidence="7 8">ATCC 11559</strain>
    </source>
</reference>
<dbReference type="InterPro" id="IPR000387">
    <property type="entry name" value="Tyr_Pase_dom"/>
</dbReference>
<dbReference type="EMBL" id="KV921258">
    <property type="protein sequence ID" value="ORE23370.1"/>
    <property type="molecule type" value="Genomic_DNA"/>
</dbReference>
<dbReference type="AlphaFoldDB" id="A0A1X0SGE8"/>